<dbReference type="HOGENOM" id="CLU_1816105_0_0_1"/>
<protein>
    <submittedName>
        <fullName evidence="1">Uncharacterized protein</fullName>
    </submittedName>
</protein>
<accession>A0A0C9WN31</accession>
<keyword evidence="2" id="KW-1185">Reference proteome</keyword>
<dbReference type="Proteomes" id="UP000054477">
    <property type="component" value="Unassembled WGS sequence"/>
</dbReference>
<dbReference type="AlphaFoldDB" id="A0A0C9WN31"/>
<sequence>MSKIHAHLSSDKVEFAACPVTHFPTSTSSQHCHLCVVVLGCYQCKHRRPSTSNPIVDDRAHMTRSILPFSYPDDMFADYSLKDGKVMDAIEWLLASIENERRNHSHSSPPLSLHRTAQHHHQRRHPLLQCQFEFSSKRTHPS</sequence>
<dbReference type="EMBL" id="KN838989">
    <property type="protein sequence ID" value="KIJ91585.1"/>
    <property type="molecule type" value="Genomic_DNA"/>
</dbReference>
<evidence type="ECO:0000313" key="1">
    <source>
        <dbReference type="EMBL" id="KIJ91585.1"/>
    </source>
</evidence>
<reference evidence="1 2" key="1">
    <citation type="submission" date="2014-04" db="EMBL/GenBank/DDBJ databases">
        <authorList>
            <consortium name="DOE Joint Genome Institute"/>
            <person name="Kuo A."/>
            <person name="Kohler A."/>
            <person name="Nagy L.G."/>
            <person name="Floudas D."/>
            <person name="Copeland A."/>
            <person name="Barry K.W."/>
            <person name="Cichocki N."/>
            <person name="Veneault-Fourrey C."/>
            <person name="LaButti K."/>
            <person name="Lindquist E.A."/>
            <person name="Lipzen A."/>
            <person name="Lundell T."/>
            <person name="Morin E."/>
            <person name="Murat C."/>
            <person name="Sun H."/>
            <person name="Tunlid A."/>
            <person name="Henrissat B."/>
            <person name="Grigoriev I.V."/>
            <person name="Hibbett D.S."/>
            <person name="Martin F."/>
            <person name="Nordberg H.P."/>
            <person name="Cantor M.N."/>
            <person name="Hua S.X."/>
        </authorList>
    </citation>
    <scope>NUCLEOTIDE SEQUENCE [LARGE SCALE GENOMIC DNA]</scope>
    <source>
        <strain evidence="1 2">LaAM-08-1</strain>
    </source>
</reference>
<evidence type="ECO:0000313" key="2">
    <source>
        <dbReference type="Proteomes" id="UP000054477"/>
    </source>
</evidence>
<proteinExistence type="predicted"/>
<name>A0A0C9WN31_9AGAR</name>
<dbReference type="OrthoDB" id="3119241at2759"/>
<organism evidence="1 2">
    <name type="scientific">Laccaria amethystina LaAM-08-1</name>
    <dbReference type="NCBI Taxonomy" id="1095629"/>
    <lineage>
        <taxon>Eukaryota</taxon>
        <taxon>Fungi</taxon>
        <taxon>Dikarya</taxon>
        <taxon>Basidiomycota</taxon>
        <taxon>Agaricomycotina</taxon>
        <taxon>Agaricomycetes</taxon>
        <taxon>Agaricomycetidae</taxon>
        <taxon>Agaricales</taxon>
        <taxon>Agaricineae</taxon>
        <taxon>Hydnangiaceae</taxon>
        <taxon>Laccaria</taxon>
    </lineage>
</organism>
<gene>
    <name evidence="1" type="ORF">K443DRAFT_685889</name>
</gene>
<reference evidence="2" key="2">
    <citation type="submission" date="2015-01" db="EMBL/GenBank/DDBJ databases">
        <title>Evolutionary Origins and Diversification of the Mycorrhizal Mutualists.</title>
        <authorList>
            <consortium name="DOE Joint Genome Institute"/>
            <consortium name="Mycorrhizal Genomics Consortium"/>
            <person name="Kohler A."/>
            <person name="Kuo A."/>
            <person name="Nagy L.G."/>
            <person name="Floudas D."/>
            <person name="Copeland A."/>
            <person name="Barry K.W."/>
            <person name="Cichocki N."/>
            <person name="Veneault-Fourrey C."/>
            <person name="LaButti K."/>
            <person name="Lindquist E.A."/>
            <person name="Lipzen A."/>
            <person name="Lundell T."/>
            <person name="Morin E."/>
            <person name="Murat C."/>
            <person name="Riley R."/>
            <person name="Ohm R."/>
            <person name="Sun H."/>
            <person name="Tunlid A."/>
            <person name="Henrissat B."/>
            <person name="Grigoriev I.V."/>
            <person name="Hibbett D.S."/>
            <person name="Martin F."/>
        </authorList>
    </citation>
    <scope>NUCLEOTIDE SEQUENCE [LARGE SCALE GENOMIC DNA]</scope>
    <source>
        <strain evidence="2">LaAM-08-1</strain>
    </source>
</reference>